<organism evidence="1 2">
    <name type="scientific">Racocetra persica</name>
    <dbReference type="NCBI Taxonomy" id="160502"/>
    <lineage>
        <taxon>Eukaryota</taxon>
        <taxon>Fungi</taxon>
        <taxon>Fungi incertae sedis</taxon>
        <taxon>Mucoromycota</taxon>
        <taxon>Glomeromycotina</taxon>
        <taxon>Glomeromycetes</taxon>
        <taxon>Diversisporales</taxon>
        <taxon>Gigasporaceae</taxon>
        <taxon>Racocetra</taxon>
    </lineage>
</organism>
<evidence type="ECO:0000313" key="1">
    <source>
        <dbReference type="EMBL" id="CAG8781940.1"/>
    </source>
</evidence>
<evidence type="ECO:0000313" key="2">
    <source>
        <dbReference type="Proteomes" id="UP000789920"/>
    </source>
</evidence>
<proteinExistence type="predicted"/>
<protein>
    <submittedName>
        <fullName evidence="1">13258_t:CDS:1</fullName>
    </submittedName>
</protein>
<name>A0ACA9R8B9_9GLOM</name>
<gene>
    <name evidence="1" type="ORF">RPERSI_LOCUS17720</name>
</gene>
<accession>A0ACA9R8B9</accession>
<dbReference type="EMBL" id="CAJVQC010045793">
    <property type="protein sequence ID" value="CAG8781940.1"/>
    <property type="molecule type" value="Genomic_DNA"/>
</dbReference>
<comment type="caution">
    <text evidence="1">The sequence shown here is derived from an EMBL/GenBank/DDBJ whole genome shotgun (WGS) entry which is preliminary data.</text>
</comment>
<reference evidence="1" key="1">
    <citation type="submission" date="2021-06" db="EMBL/GenBank/DDBJ databases">
        <authorList>
            <person name="Kallberg Y."/>
            <person name="Tangrot J."/>
            <person name="Rosling A."/>
        </authorList>
    </citation>
    <scope>NUCLEOTIDE SEQUENCE</scope>
    <source>
        <strain evidence="1">MA461A</strain>
    </source>
</reference>
<dbReference type="Proteomes" id="UP000789920">
    <property type="component" value="Unassembled WGS sequence"/>
</dbReference>
<feature type="non-terminal residue" evidence="1">
    <location>
        <position position="182"/>
    </location>
</feature>
<sequence>MEEFVVNNNILYELAVNHNALYDNNQVNFSINEALYDNQTEFDIHNDVVYEIGQPGNKNNNVINFEDANYENTINQKWSYIVDDIHWFVNIMESPRPQKARIQRRKPLLNALVDEHTNHNLDRERFDFLENLEALEEKYFLKVYMPVLHRVIQRFRSKPRDQTNDASHLYEELVKKKETDPD</sequence>
<keyword evidence="2" id="KW-1185">Reference proteome</keyword>